<dbReference type="SUPFAM" id="SSF109604">
    <property type="entry name" value="HD-domain/PDEase-like"/>
    <property type="match status" value="1"/>
</dbReference>
<dbReference type="KEGG" id="ppsc:EHS13_03325"/>
<dbReference type="OrthoDB" id="9759601at2"/>
<gene>
    <name evidence="2" type="ORF">EHS13_03325</name>
</gene>
<dbReference type="Proteomes" id="UP000426246">
    <property type="component" value="Chromosome"/>
</dbReference>
<dbReference type="PANTHER" id="PTHR43155">
    <property type="entry name" value="CYCLIC DI-GMP PHOSPHODIESTERASE PA4108-RELATED"/>
    <property type="match status" value="1"/>
</dbReference>
<dbReference type="Gene3D" id="1.10.3210.10">
    <property type="entry name" value="Hypothetical protein af1432"/>
    <property type="match status" value="1"/>
</dbReference>
<name>A0A6B8RDL2_9BACL</name>
<dbReference type="SUPFAM" id="SSF51182">
    <property type="entry name" value="RmlC-like cupins"/>
    <property type="match status" value="1"/>
</dbReference>
<dbReference type="CDD" id="cd00077">
    <property type="entry name" value="HDc"/>
    <property type="match status" value="1"/>
</dbReference>
<evidence type="ECO:0000313" key="3">
    <source>
        <dbReference type="Proteomes" id="UP000426246"/>
    </source>
</evidence>
<dbReference type="RefSeq" id="WP_155699004.1">
    <property type="nucleotide sequence ID" value="NZ_CP034235.1"/>
</dbReference>
<organism evidence="2 3">
    <name type="scientific">Paenibacillus psychroresistens</name>
    <dbReference type="NCBI Taxonomy" id="1778678"/>
    <lineage>
        <taxon>Bacteria</taxon>
        <taxon>Bacillati</taxon>
        <taxon>Bacillota</taxon>
        <taxon>Bacilli</taxon>
        <taxon>Bacillales</taxon>
        <taxon>Paenibacillaceae</taxon>
        <taxon>Paenibacillus</taxon>
    </lineage>
</organism>
<dbReference type="InterPro" id="IPR003607">
    <property type="entry name" value="HD/PDEase_dom"/>
</dbReference>
<protein>
    <submittedName>
        <fullName evidence="2">HD domain-containing protein</fullName>
    </submittedName>
</protein>
<dbReference type="AlphaFoldDB" id="A0A6B8RDL2"/>
<dbReference type="PANTHER" id="PTHR43155:SF2">
    <property type="entry name" value="CYCLIC DI-GMP PHOSPHODIESTERASE PA4108"/>
    <property type="match status" value="1"/>
</dbReference>
<dbReference type="EMBL" id="CP034235">
    <property type="protein sequence ID" value="QGQ94007.1"/>
    <property type="molecule type" value="Genomic_DNA"/>
</dbReference>
<dbReference type="SMART" id="SM00471">
    <property type="entry name" value="HDc"/>
    <property type="match status" value="1"/>
</dbReference>
<proteinExistence type="predicted"/>
<keyword evidence="3" id="KW-1185">Reference proteome</keyword>
<evidence type="ECO:0000259" key="1">
    <source>
        <dbReference type="PROSITE" id="PS51832"/>
    </source>
</evidence>
<dbReference type="Pfam" id="PF13487">
    <property type="entry name" value="HD_5"/>
    <property type="match status" value="1"/>
</dbReference>
<feature type="domain" description="HD-GYP" evidence="1">
    <location>
        <begin position="119"/>
        <end position="306"/>
    </location>
</feature>
<accession>A0A6B8RDL2</accession>
<dbReference type="InterPro" id="IPR037522">
    <property type="entry name" value="HD_GYP_dom"/>
</dbReference>
<dbReference type="PROSITE" id="PS51832">
    <property type="entry name" value="HD_GYP"/>
    <property type="match status" value="1"/>
</dbReference>
<sequence>MEDSTSGLIFRSKDNPVEKVTLSDIGLQLKLVSSGDGTEIIHHRLTAGSRWGLSPADGWEALEFIYILTGSLIWQSSQGKRTLQVGDSISAQPIKTEAIFIAQTDCEFIYVSSQPVFYHYSQNAQELMKLTIDIEEKDGYTADHCHNIMNLSMLLGEHMGLSSNQLVDLNFGSFLHDIGKIMVPDNILGKPGKFTNEEFEIMKKHTTLGRKILYDTGLSNLKTAGIIVEQHHERFDGSGYPYQLKGNDTNICSAIVAVVDSYDAITAKRVYKEAVPKEDALLEMERSRHKYHPDVMAVFFQLADQL</sequence>
<evidence type="ECO:0000313" key="2">
    <source>
        <dbReference type="EMBL" id="QGQ94007.1"/>
    </source>
</evidence>
<dbReference type="InterPro" id="IPR011051">
    <property type="entry name" value="RmlC_Cupin_sf"/>
</dbReference>
<reference evidence="3" key="1">
    <citation type="submission" date="2018-11" db="EMBL/GenBank/DDBJ databases">
        <title>Complete genome sequence of Paenibacillus sp. ML311-T8.</title>
        <authorList>
            <person name="Nam Y.-D."/>
            <person name="Kang J."/>
            <person name="Chung W.-H."/>
            <person name="Park Y.S."/>
        </authorList>
    </citation>
    <scope>NUCLEOTIDE SEQUENCE [LARGE SCALE GENOMIC DNA]</scope>
    <source>
        <strain evidence="3">ML311-T8</strain>
    </source>
</reference>